<keyword evidence="2" id="KW-0732">Signal</keyword>
<comment type="caution">
    <text evidence="3">The sequence shown here is derived from an EMBL/GenBank/DDBJ whole genome shotgun (WGS) entry which is preliminary data.</text>
</comment>
<dbReference type="EMBL" id="BPQM01000128">
    <property type="protein sequence ID" value="GJD81149.1"/>
    <property type="molecule type" value="Genomic_DNA"/>
</dbReference>
<evidence type="ECO:0008006" key="5">
    <source>
        <dbReference type="Google" id="ProtNLM"/>
    </source>
</evidence>
<dbReference type="AlphaFoldDB" id="A0AA37MFN6"/>
<accession>A0AA37MFN6</accession>
<feature type="region of interest" description="Disordered" evidence="1">
    <location>
        <begin position="29"/>
        <end position="98"/>
    </location>
</feature>
<evidence type="ECO:0000256" key="1">
    <source>
        <dbReference type="SAM" id="MobiDB-lite"/>
    </source>
</evidence>
<dbReference type="RefSeq" id="WP_238306443.1">
    <property type="nucleotide sequence ID" value="NZ_BPQM01000128.1"/>
</dbReference>
<evidence type="ECO:0000313" key="4">
    <source>
        <dbReference type="Proteomes" id="UP001055108"/>
    </source>
</evidence>
<dbReference type="Proteomes" id="UP001055108">
    <property type="component" value="Unassembled WGS sequence"/>
</dbReference>
<feature type="signal peptide" evidence="2">
    <location>
        <begin position="1"/>
        <end position="22"/>
    </location>
</feature>
<reference evidence="3" key="1">
    <citation type="journal article" date="2016" name="Front. Microbiol.">
        <title>Genome Sequence of the Piezophilic, Mesophilic Sulfate-Reducing Bacterium Desulfovibrio indicus J2T.</title>
        <authorList>
            <person name="Cao J."/>
            <person name="Maignien L."/>
            <person name="Shao Z."/>
            <person name="Alain K."/>
            <person name="Jebbar M."/>
        </authorList>
    </citation>
    <scope>NUCLEOTIDE SEQUENCE</scope>
    <source>
        <strain evidence="3">NBRC 103626</strain>
    </source>
</reference>
<gene>
    <name evidence="3" type="ORF">NBEOAGPD_4394</name>
</gene>
<name>A0AA37MFN6_9HYPH</name>
<sequence>MRISPALTAAAAIVILTSAAVAAPCAIGTTTNSQGRNETADKSSNTDRTTKNLAGGEHAGAPKTVGAMNNLGAAEQPSPGEKKPPEGQVIRGPSSNDC</sequence>
<feature type="compositionally biased region" description="Basic and acidic residues" evidence="1">
    <location>
        <begin position="38"/>
        <end position="50"/>
    </location>
</feature>
<keyword evidence="4" id="KW-1185">Reference proteome</keyword>
<reference evidence="3" key="2">
    <citation type="submission" date="2021-08" db="EMBL/GenBank/DDBJ databases">
        <authorList>
            <person name="Tani A."/>
            <person name="Ola A."/>
            <person name="Ogura Y."/>
            <person name="Katsura K."/>
            <person name="Hayashi T."/>
        </authorList>
    </citation>
    <scope>NUCLEOTIDE SEQUENCE</scope>
    <source>
        <strain evidence="3">NBRC 103626</strain>
    </source>
</reference>
<protein>
    <recommendedName>
        <fullName evidence="5">Exopolysaccharide production protein YjbE</fullName>
    </recommendedName>
</protein>
<feature type="chain" id="PRO_5041208973" description="Exopolysaccharide production protein YjbE" evidence="2">
    <location>
        <begin position="23"/>
        <end position="98"/>
    </location>
</feature>
<organism evidence="3 4">
    <name type="scientific">Methylobacterium gregans</name>
    <dbReference type="NCBI Taxonomy" id="374424"/>
    <lineage>
        <taxon>Bacteria</taxon>
        <taxon>Pseudomonadati</taxon>
        <taxon>Pseudomonadota</taxon>
        <taxon>Alphaproteobacteria</taxon>
        <taxon>Hyphomicrobiales</taxon>
        <taxon>Methylobacteriaceae</taxon>
        <taxon>Methylobacterium</taxon>
    </lineage>
</organism>
<evidence type="ECO:0000256" key="2">
    <source>
        <dbReference type="SAM" id="SignalP"/>
    </source>
</evidence>
<proteinExistence type="predicted"/>
<evidence type="ECO:0000313" key="3">
    <source>
        <dbReference type="EMBL" id="GJD81149.1"/>
    </source>
</evidence>